<dbReference type="PROSITE" id="PS50088">
    <property type="entry name" value="ANK_REPEAT"/>
    <property type="match status" value="3"/>
</dbReference>
<sequence>MATTNPFEDEPLLYPPSKSYYNFDIFNGKSSHEHVMFFNNSWYDDDISILIKYIFMTKQYPEIHQKIIELLKTDPSLVNKQTKLGITPLMCAVRFYKEYTTKKIIKILLEHGADINLRTRKTEHNKQWNVFDIVTKFGKTGSNGCILQLLNSKKQWDTITPLYKINNKLTVDDLLKTLPNLATFESLLQQNTINLDELTSNGLTCFEHILNQFFYNSDVSIVKESITILVKYGAKQNIKNKDNQTTLEYYIDKGSCTRYGIFEHLINNGFTYNNLTKAMTCIAFYGKSSKSSIGREISHYDVINYFNKYCKNEDFNFVDSDGNNILHNFFMWNTNQYYQEDYNKIIEYLLLKVNLLTKNNKGHNVLHTYIIYGNDIDTHPIKKYITEELTNISTDYGETPLFLAIIHGKNNTLNIIYNFDKNINYQIKSGKTSIMYVKNYMQFEYLMQNIKNIDLTIKDNDGKTMMDIIMESNDWQKPNFVLFFLKHKLIGLTEDIIKICDEKIKTNILRKLDLVKEVCSYGIKLPKLINAEIDYYNSKKEDQHILKYVLSRNGVNYQLIEFIIKQGCTINNSDDFNELIHMYVDTYITLQKLPSRYYSDFSSDPDPNKNINMCDRVNILKLLIQNHKQYFDINSIDKYKWTILMKIIDFVYKYPYELPSLIIYLSSFDINYELTTIDNENILTLLLRNNNDNKNILNMLNMIKNKANINHVTNAKMTPIHIAIEYTRNIKIIELLINNGADLSLEDFRGFTPLMLAYKYNILDVIDLLEKHNAPVNLDNSLKIIKKSQYKDRFSKKYVLNDIPVLASAIKYDPNNNQNIGFEIIKLNHKITMKEDIKLIYNNLDIKIKTYLGINSLEDMIIKIKEFTNQ</sequence>
<dbReference type="PROSITE" id="PS50297">
    <property type="entry name" value="ANK_REP_REGION"/>
    <property type="match status" value="2"/>
</dbReference>
<name>A0A1V0SIG0_9VIRU</name>
<dbReference type="Gene3D" id="1.25.40.20">
    <property type="entry name" value="Ankyrin repeat-containing domain"/>
    <property type="match status" value="3"/>
</dbReference>
<dbReference type="SUPFAM" id="SSF48403">
    <property type="entry name" value="Ankyrin repeat"/>
    <property type="match status" value="2"/>
</dbReference>
<dbReference type="Pfam" id="PF12796">
    <property type="entry name" value="Ank_2"/>
    <property type="match status" value="1"/>
</dbReference>
<dbReference type="SMART" id="SM00248">
    <property type="entry name" value="ANK"/>
    <property type="match status" value="7"/>
</dbReference>
<reference evidence="1" key="1">
    <citation type="journal article" date="2017" name="Science">
        <title>Giant viruses with an expanded complement of translation system components.</title>
        <authorList>
            <person name="Schulz F."/>
            <person name="Yutin N."/>
            <person name="Ivanova N.N."/>
            <person name="Ortega D.R."/>
            <person name="Lee T.K."/>
            <person name="Vierheilig J."/>
            <person name="Daims H."/>
            <person name="Horn M."/>
            <person name="Wagner M."/>
            <person name="Jensen G.J."/>
            <person name="Kyrpides N.C."/>
            <person name="Koonin E.V."/>
            <person name="Woyke T."/>
        </authorList>
    </citation>
    <scope>NUCLEOTIDE SEQUENCE</scope>
    <source>
        <strain evidence="1">KNV1</strain>
    </source>
</reference>
<dbReference type="PANTHER" id="PTHR24118">
    <property type="entry name" value="POTE ANKYRIN DOMAIN"/>
    <property type="match status" value="1"/>
</dbReference>
<evidence type="ECO:0000313" key="1">
    <source>
        <dbReference type="EMBL" id="ARF11510.1"/>
    </source>
</evidence>
<protein>
    <submittedName>
        <fullName evidence="1">Ankyrin repeat protein</fullName>
    </submittedName>
</protein>
<gene>
    <name evidence="1" type="ORF">Klosneuvirus_1_367</name>
</gene>
<organism evidence="1">
    <name type="scientific">Klosneuvirus KNV1</name>
    <dbReference type="NCBI Taxonomy" id="1977640"/>
    <lineage>
        <taxon>Viruses</taxon>
        <taxon>Varidnaviria</taxon>
        <taxon>Bamfordvirae</taxon>
        <taxon>Nucleocytoviricota</taxon>
        <taxon>Megaviricetes</taxon>
        <taxon>Imitervirales</taxon>
        <taxon>Mimiviridae</taxon>
        <taxon>Klosneuvirinae</taxon>
        <taxon>Klosneuvirus</taxon>
    </lineage>
</organism>
<dbReference type="InterPro" id="IPR036770">
    <property type="entry name" value="Ankyrin_rpt-contain_sf"/>
</dbReference>
<dbReference type="PANTHER" id="PTHR24118:SF99">
    <property type="entry name" value="POTE ANKYRIN DOMAIN FAMILY MEMBER 3C-RELATED"/>
    <property type="match status" value="1"/>
</dbReference>
<dbReference type="InterPro" id="IPR002110">
    <property type="entry name" value="Ankyrin_rpt"/>
</dbReference>
<accession>A0A1V0SIG0</accession>
<dbReference type="Pfam" id="PF00023">
    <property type="entry name" value="Ank"/>
    <property type="match status" value="1"/>
</dbReference>
<dbReference type="EMBL" id="KY684108">
    <property type="protein sequence ID" value="ARF11510.1"/>
    <property type="molecule type" value="Genomic_DNA"/>
</dbReference>
<proteinExistence type="predicted"/>